<dbReference type="Gene3D" id="3.20.20.80">
    <property type="entry name" value="Glycosidases"/>
    <property type="match status" value="1"/>
</dbReference>
<dbReference type="Pfam" id="PF14307">
    <property type="entry name" value="Glyco_tran_WbsX"/>
    <property type="match status" value="2"/>
</dbReference>
<dbReference type="PANTHER" id="PTHR41244:SF1">
    <property type="entry name" value="GLYCOSYLTRANSFERASE"/>
    <property type="match status" value="1"/>
</dbReference>
<sequence>MLSNIIHKSKANIPIYINNTNTIPIPRPKVQPKRQPIPEISQPIPEISQPIPRPKVQPIPEISQPIPEISQPIPEISQPIPEISQENKVENKIIYIISNIQGGGSKKYLDDITNHYTNIPIIYIKCREILLTTVFLPTDILFVQHLLFTNIFPEDINVVTQRYNIKTIISIHDFYWIIPNVPNIDNLLHIIPPIPYYENIYLNPPSSIHPSIMTLFNNASIVIHPSSFTKKHFDTLFRTDNTIVQYHNDIKIDYTVKQIPKIINNQINIGNFQPFSKYKGSEFIPLLQNKYTTYNNYKINFLILGINIPLYDEMSWYNDMKKHHFHCLLHLNKYGETYSYSLTKSINSGLPILYNNIGAYKERIPENEHYKKVYNSEYEMNNYDILYTQFEKMLDYIIDNQGKFDTYNPTTTIEYKDIYNYIFDDTITDSINSILHNKIKPFAIYFPQFHVIPENNKKYVGMTDIVNLKHYIKQYKKTDEIIDTPSLVDLSLSDMLDYKLTNKEIIKKQIKIAKSFSIYGFACYYYWFSENSITNNNTIFENCYNLFFQEVTDFKIYFIWANEDWPNNSCNDIPDKIINVYNYDNYMKNINNLMKYFKHSNYYKLDNKPVFFIHQANYISPEKLSMFSYMLEKECVKNGFDGLNLYLNNININPKYNMYNWSPTFNGCGSIDYHTYTNTIVKSQIKNKNIQTIFFDFNNSSKFCIPYKPTNATKYTNTSIYNQNYLIDTILTTYKQNKINKILLINSWNNWGENTSIEPGQINKKKYLSLLKSNLLSFIP</sequence>
<dbReference type="AlphaFoldDB" id="A0A6C0B8Y2"/>
<accession>A0A6C0B8Y2</accession>
<dbReference type="SUPFAM" id="SSF53756">
    <property type="entry name" value="UDP-Glycosyltransferase/glycogen phosphorylase"/>
    <property type="match status" value="1"/>
</dbReference>
<dbReference type="EMBL" id="MN739097">
    <property type="protein sequence ID" value="QHS88500.1"/>
    <property type="molecule type" value="Genomic_DNA"/>
</dbReference>
<reference evidence="1" key="1">
    <citation type="journal article" date="2020" name="Nature">
        <title>Giant virus diversity and host interactions through global metagenomics.</title>
        <authorList>
            <person name="Schulz F."/>
            <person name="Roux S."/>
            <person name="Paez-Espino D."/>
            <person name="Jungbluth S."/>
            <person name="Walsh D.A."/>
            <person name="Denef V.J."/>
            <person name="McMahon K.D."/>
            <person name="Konstantinidis K.T."/>
            <person name="Eloe-Fadrosh E.A."/>
            <person name="Kyrpides N.C."/>
            <person name="Woyke T."/>
        </authorList>
    </citation>
    <scope>NUCLEOTIDE SEQUENCE</scope>
    <source>
        <strain evidence="1">GVMAG-M-3300010158-55</strain>
    </source>
</reference>
<dbReference type="InterPro" id="IPR032719">
    <property type="entry name" value="WbsX"/>
</dbReference>
<protein>
    <submittedName>
        <fullName evidence="1">Uncharacterized protein</fullName>
    </submittedName>
</protein>
<organism evidence="1">
    <name type="scientific">viral metagenome</name>
    <dbReference type="NCBI Taxonomy" id="1070528"/>
    <lineage>
        <taxon>unclassified sequences</taxon>
        <taxon>metagenomes</taxon>
        <taxon>organismal metagenomes</taxon>
    </lineage>
</organism>
<proteinExistence type="predicted"/>
<evidence type="ECO:0000313" key="1">
    <source>
        <dbReference type="EMBL" id="QHS88500.1"/>
    </source>
</evidence>
<name>A0A6C0B8Y2_9ZZZZ</name>
<dbReference type="PANTHER" id="PTHR41244">
    <property type="entry name" value="RHAMNAN SYNTHESIS F"/>
    <property type="match status" value="1"/>
</dbReference>